<feature type="region of interest" description="Disordered" evidence="1">
    <location>
        <begin position="63"/>
        <end position="82"/>
    </location>
</feature>
<feature type="compositionally biased region" description="Polar residues" evidence="1">
    <location>
        <begin position="63"/>
        <end position="74"/>
    </location>
</feature>
<evidence type="ECO:0000313" key="3">
    <source>
        <dbReference type="Proteomes" id="UP001331515"/>
    </source>
</evidence>
<gene>
    <name evidence="2" type="ORF">CgunFtcFv8_022148</name>
</gene>
<name>A0AAN8DRB7_CHAGU</name>
<evidence type="ECO:0000313" key="2">
    <source>
        <dbReference type="EMBL" id="KAK5926590.1"/>
    </source>
</evidence>
<protein>
    <submittedName>
        <fullName evidence="2">Uncharacterized protein</fullName>
    </submittedName>
</protein>
<organism evidence="2 3">
    <name type="scientific">Champsocephalus gunnari</name>
    <name type="common">Mackerel icefish</name>
    <dbReference type="NCBI Taxonomy" id="52237"/>
    <lineage>
        <taxon>Eukaryota</taxon>
        <taxon>Metazoa</taxon>
        <taxon>Chordata</taxon>
        <taxon>Craniata</taxon>
        <taxon>Vertebrata</taxon>
        <taxon>Euteleostomi</taxon>
        <taxon>Actinopterygii</taxon>
        <taxon>Neopterygii</taxon>
        <taxon>Teleostei</taxon>
        <taxon>Neoteleostei</taxon>
        <taxon>Acanthomorphata</taxon>
        <taxon>Eupercaria</taxon>
        <taxon>Perciformes</taxon>
        <taxon>Notothenioidei</taxon>
        <taxon>Channichthyidae</taxon>
        <taxon>Champsocephalus</taxon>
    </lineage>
</organism>
<proteinExistence type="predicted"/>
<comment type="caution">
    <text evidence="2">The sequence shown here is derived from an EMBL/GenBank/DDBJ whole genome shotgun (WGS) entry which is preliminary data.</text>
</comment>
<dbReference type="AlphaFoldDB" id="A0AAN8DRB7"/>
<keyword evidence="3" id="KW-1185">Reference proteome</keyword>
<evidence type="ECO:0000256" key="1">
    <source>
        <dbReference type="SAM" id="MobiDB-lite"/>
    </source>
</evidence>
<reference evidence="2 3" key="1">
    <citation type="journal article" date="2023" name="Mol. Biol. Evol.">
        <title>Genomics of Secondarily Temperate Adaptation in the Only Non-Antarctic Icefish.</title>
        <authorList>
            <person name="Rivera-Colon A.G."/>
            <person name="Rayamajhi N."/>
            <person name="Minhas B.F."/>
            <person name="Madrigal G."/>
            <person name="Bilyk K.T."/>
            <person name="Yoon V."/>
            <person name="Hune M."/>
            <person name="Gregory S."/>
            <person name="Cheng C.H.C."/>
            <person name="Catchen J.M."/>
        </authorList>
    </citation>
    <scope>NUCLEOTIDE SEQUENCE [LARGE SCALE GENOMIC DNA]</scope>
    <source>
        <tissue evidence="2">White muscle</tissue>
    </source>
</reference>
<dbReference type="Proteomes" id="UP001331515">
    <property type="component" value="Unassembled WGS sequence"/>
</dbReference>
<sequence length="82" mass="9186">MSTDQQNQGVVIDASCHFPLHQSQFPRFLLSVTSPSLQAENGWSGEVVKEAWSSFLHPSFHHQPTQYGINVSPSPSEPCYDR</sequence>
<accession>A0AAN8DRB7</accession>
<dbReference type="EMBL" id="JAURVH010001519">
    <property type="protein sequence ID" value="KAK5926590.1"/>
    <property type="molecule type" value="Genomic_DNA"/>
</dbReference>